<evidence type="ECO:0000313" key="4">
    <source>
        <dbReference type="Proteomes" id="UP000549616"/>
    </source>
</evidence>
<dbReference type="Pfam" id="PF09423">
    <property type="entry name" value="PhoD"/>
    <property type="match status" value="1"/>
</dbReference>
<dbReference type="InterPro" id="IPR029052">
    <property type="entry name" value="Metallo-depent_PP-like"/>
</dbReference>
<dbReference type="EC" id="3.1.3.1" evidence="3"/>
<dbReference type="AlphaFoldDB" id="A0A853B6K5"/>
<dbReference type="Proteomes" id="UP000549616">
    <property type="component" value="Unassembled WGS sequence"/>
</dbReference>
<dbReference type="Gene3D" id="2.60.40.380">
    <property type="entry name" value="Purple acid phosphatase-like, N-terminal"/>
    <property type="match status" value="1"/>
</dbReference>
<protein>
    <submittedName>
        <fullName evidence="3">Alkaline phosphatase D</fullName>
        <ecNumber evidence="3">3.1.3.1</ecNumber>
    </submittedName>
</protein>
<dbReference type="InterPro" id="IPR006311">
    <property type="entry name" value="TAT_signal"/>
</dbReference>
<dbReference type="PROSITE" id="PS51318">
    <property type="entry name" value="TAT"/>
    <property type="match status" value="1"/>
</dbReference>
<dbReference type="InterPro" id="IPR032093">
    <property type="entry name" value="PhoD_N"/>
</dbReference>
<reference evidence="3 4" key="1">
    <citation type="submission" date="2020-07" db="EMBL/GenBank/DDBJ databases">
        <title>Sequencing the genomes of 1000 actinobacteria strains.</title>
        <authorList>
            <person name="Klenk H.-P."/>
        </authorList>
    </citation>
    <scope>NUCLEOTIDE SEQUENCE [LARGE SCALE GENOMIC DNA]</scope>
    <source>
        <strain evidence="3 4">DSM 104006</strain>
    </source>
</reference>
<name>A0A853B6K5_9PSEU</name>
<dbReference type="SUPFAM" id="SSF56300">
    <property type="entry name" value="Metallo-dependent phosphatases"/>
    <property type="match status" value="1"/>
</dbReference>
<organism evidence="3 4">
    <name type="scientific">Amycolatopsis endophytica</name>
    <dbReference type="NCBI Taxonomy" id="860233"/>
    <lineage>
        <taxon>Bacteria</taxon>
        <taxon>Bacillati</taxon>
        <taxon>Actinomycetota</taxon>
        <taxon>Actinomycetes</taxon>
        <taxon>Pseudonocardiales</taxon>
        <taxon>Pseudonocardiaceae</taxon>
        <taxon>Amycolatopsis</taxon>
    </lineage>
</organism>
<dbReference type="RefSeq" id="WP_179774214.1">
    <property type="nucleotide sequence ID" value="NZ_JACCFK010000001.1"/>
</dbReference>
<dbReference type="InterPro" id="IPR038607">
    <property type="entry name" value="PhoD-like_sf"/>
</dbReference>
<evidence type="ECO:0000259" key="1">
    <source>
        <dbReference type="Pfam" id="PF09423"/>
    </source>
</evidence>
<accession>A0A853B6K5</accession>
<sequence>MSDRSPTRRQVLIAGSATLGVAAVSGWGTASASPVREPFTLGVASGDPLPDGVVLWTRLAPDPLAADGLGGMPSRIVPVEWQVATDERFRHVVRAGAEIARPESAHTVHAEVSGLRAGAEYFYRFRTGNQISPVGRTKTAPRPGARLDRFSFAFASCQNYPEGFYTAHRHLAEEDLDLVAFLGDYIYEGVGTSKIGRSHTPAAEIFTLADYRVRLAQYKGDADLQAAHAAFPWAVVFDDHEVENNWAGDISQPDTEPDQDPAVFRQRRAQAFQAYWEHMPLRRAQHPSGPDIRIHRRLTFGDLVDLHLLDTRQYRDDQVAGDARLDPSRTILGARQKEWLLRNLAGRTARWNVLAQQVFFAQRDFTSGTADSFSDDAWDNYYVERNLVRERLARASNPVVITGDVHASYVADVKADFEDPSSATVATELVGTSITSGGDGTDQNAGDAVQLAENPHIKFINRKRGYVRNTITRDSWTADYRIVDYVTRTGAPIQDRARFVIEDGRAGAQQA</sequence>
<evidence type="ECO:0000259" key="2">
    <source>
        <dbReference type="Pfam" id="PF16655"/>
    </source>
</evidence>
<feature type="domain" description="Phospholipase D N-terminal" evidence="2">
    <location>
        <begin position="41"/>
        <end position="139"/>
    </location>
</feature>
<feature type="domain" description="PhoD-like phosphatase metallophosphatase" evidence="1">
    <location>
        <begin position="152"/>
        <end position="480"/>
    </location>
</feature>
<dbReference type="PANTHER" id="PTHR43606">
    <property type="entry name" value="PHOSPHATASE, PUTATIVE (AFU_ORTHOLOGUE AFUA_6G08710)-RELATED"/>
    <property type="match status" value="1"/>
</dbReference>
<dbReference type="Pfam" id="PF16655">
    <property type="entry name" value="PhoD_N"/>
    <property type="match status" value="1"/>
</dbReference>
<dbReference type="EMBL" id="JACCFK010000001">
    <property type="protein sequence ID" value="NYI90166.1"/>
    <property type="molecule type" value="Genomic_DNA"/>
</dbReference>
<comment type="caution">
    <text evidence="3">The sequence shown here is derived from an EMBL/GenBank/DDBJ whole genome shotgun (WGS) entry which is preliminary data.</text>
</comment>
<gene>
    <name evidence="3" type="ORF">HNR02_003489</name>
</gene>
<dbReference type="CDD" id="cd07389">
    <property type="entry name" value="MPP_PhoD"/>
    <property type="match status" value="1"/>
</dbReference>
<dbReference type="InterPro" id="IPR018946">
    <property type="entry name" value="PhoD-like_MPP"/>
</dbReference>
<dbReference type="GO" id="GO:0004035">
    <property type="term" value="F:alkaline phosphatase activity"/>
    <property type="evidence" value="ECO:0007669"/>
    <property type="project" value="UniProtKB-EC"/>
</dbReference>
<evidence type="ECO:0000313" key="3">
    <source>
        <dbReference type="EMBL" id="NYI90166.1"/>
    </source>
</evidence>
<dbReference type="InterPro" id="IPR052900">
    <property type="entry name" value="Phospholipid_Metab_Enz"/>
</dbReference>
<dbReference type="Gene3D" id="3.60.21.70">
    <property type="entry name" value="PhoD-like phosphatase"/>
    <property type="match status" value="1"/>
</dbReference>
<keyword evidence="3" id="KW-0378">Hydrolase</keyword>
<dbReference type="PANTHER" id="PTHR43606:SF2">
    <property type="entry name" value="ALKALINE PHOSPHATASE FAMILY PROTEIN (AFU_ORTHOLOGUE AFUA_5G03860)"/>
    <property type="match status" value="1"/>
</dbReference>
<keyword evidence="4" id="KW-1185">Reference proteome</keyword>
<proteinExistence type="predicted"/>